<dbReference type="Pfam" id="PF21390">
    <property type="entry name" value="Irp3-like_C"/>
    <property type="match status" value="1"/>
</dbReference>
<dbReference type="PANTHER" id="PTHR43377:SF1">
    <property type="entry name" value="BILIVERDIN REDUCTASE A"/>
    <property type="match status" value="1"/>
</dbReference>
<protein>
    <submittedName>
        <fullName evidence="4">Gfo/Idh/MocA family oxidoreductase</fullName>
    </submittedName>
</protein>
<feature type="domain" description="Gfo/Idh/MocA-like oxidoreductase N-terminal" evidence="2">
    <location>
        <begin position="23"/>
        <end position="137"/>
    </location>
</feature>
<dbReference type="InterPro" id="IPR036291">
    <property type="entry name" value="NAD(P)-bd_dom_sf"/>
</dbReference>
<dbReference type="InterPro" id="IPR048655">
    <property type="entry name" value="Irp3-like_C"/>
</dbReference>
<evidence type="ECO:0000256" key="1">
    <source>
        <dbReference type="SAM" id="MobiDB-lite"/>
    </source>
</evidence>
<dbReference type="PANTHER" id="PTHR43377">
    <property type="entry name" value="BILIVERDIN REDUCTASE A"/>
    <property type="match status" value="1"/>
</dbReference>
<dbReference type="AlphaFoldDB" id="A0A9X3NMN6"/>
<dbReference type="InterPro" id="IPR010091">
    <property type="entry name" value="Thiazolinyl_imide_reductase"/>
</dbReference>
<dbReference type="SUPFAM" id="SSF51735">
    <property type="entry name" value="NAD(P)-binding Rossmann-fold domains"/>
    <property type="match status" value="1"/>
</dbReference>
<feature type="domain" description="Thiazolinyl imine reductase-like C-terminal" evidence="3">
    <location>
        <begin position="166"/>
        <end position="270"/>
    </location>
</feature>
<gene>
    <name evidence="4" type="ORF">LG943_18520</name>
</gene>
<accession>A0A9X3NMN6</accession>
<keyword evidence="5" id="KW-1185">Reference proteome</keyword>
<evidence type="ECO:0000313" key="5">
    <source>
        <dbReference type="Proteomes" id="UP001140076"/>
    </source>
</evidence>
<dbReference type="Pfam" id="PF01408">
    <property type="entry name" value="GFO_IDH_MocA"/>
    <property type="match status" value="1"/>
</dbReference>
<sequence>MTSARDPETAPAPRVPASGRPLRTIVCGTGFGRFYVEALARLPEEFTLAGLLARGGEFSRDYARRLGVPLYTDPDQVPGDVDAVCVVVGSAVSGGPGGELARAFLGRGLPVLQEHPVHPDELAEALRAARRARTVYHLNPFYRHVEPIRRFLAAARTLRGRGPVLFVDATSAIQVLHPLLDVLARALGAPRPWALGDPLPPDPAADRLAAAPQPYRVLQAAVAGAPVTLRVQNQLHPSDGDNHALLWHRLAIGTAEGVLTLADTHGPVLWQPRLYAPRDAHGRLRTSGPGTEHLAEPATTVLAGTEAPPRREVFDRLWPQALARALTDFAADVRAGADPLERGGFDLGVCRLWHETTARLGRPEIVRPDPPTHLGAADLAPAVREEAP</sequence>
<name>A0A9X3NMN6_9ACTN</name>
<dbReference type="GO" id="GO:0000166">
    <property type="term" value="F:nucleotide binding"/>
    <property type="evidence" value="ECO:0007669"/>
    <property type="project" value="InterPro"/>
</dbReference>
<dbReference type="Proteomes" id="UP001140076">
    <property type="component" value="Unassembled WGS sequence"/>
</dbReference>
<dbReference type="Gene3D" id="3.40.50.720">
    <property type="entry name" value="NAD(P)-binding Rossmann-like Domain"/>
    <property type="match status" value="1"/>
</dbReference>
<organism evidence="4 5">
    <name type="scientific">Streptomonospora mangrovi</name>
    <dbReference type="NCBI Taxonomy" id="2883123"/>
    <lineage>
        <taxon>Bacteria</taxon>
        <taxon>Bacillati</taxon>
        <taxon>Actinomycetota</taxon>
        <taxon>Actinomycetes</taxon>
        <taxon>Streptosporangiales</taxon>
        <taxon>Nocardiopsidaceae</taxon>
        <taxon>Streptomonospora</taxon>
    </lineage>
</organism>
<dbReference type="EMBL" id="JAJAQC010000033">
    <property type="protein sequence ID" value="MDA0566297.1"/>
    <property type="molecule type" value="Genomic_DNA"/>
</dbReference>
<dbReference type="Gene3D" id="3.30.360.10">
    <property type="entry name" value="Dihydrodipicolinate Reductase, domain 2"/>
    <property type="match status" value="1"/>
</dbReference>
<dbReference type="NCBIfam" id="TIGR01761">
    <property type="entry name" value="thiaz-red"/>
    <property type="match status" value="1"/>
</dbReference>
<reference evidence="4" key="1">
    <citation type="submission" date="2021-10" db="EMBL/GenBank/DDBJ databases">
        <title>Streptomonospora sp. nov., isolated from mangrove soil.</title>
        <authorList>
            <person name="Chen X."/>
            <person name="Ge X."/>
            <person name="Liu W."/>
        </authorList>
    </citation>
    <scope>NUCLEOTIDE SEQUENCE</scope>
    <source>
        <strain evidence="4">S1-112</strain>
    </source>
</reference>
<dbReference type="InterPro" id="IPR051450">
    <property type="entry name" value="Gfo/Idh/MocA_Oxidoreductases"/>
</dbReference>
<evidence type="ECO:0000259" key="2">
    <source>
        <dbReference type="Pfam" id="PF01408"/>
    </source>
</evidence>
<dbReference type="RefSeq" id="WP_270073555.1">
    <property type="nucleotide sequence ID" value="NZ_JAJAQC010000033.1"/>
</dbReference>
<comment type="caution">
    <text evidence="4">The sequence shown here is derived from an EMBL/GenBank/DDBJ whole genome shotgun (WGS) entry which is preliminary data.</text>
</comment>
<dbReference type="InterPro" id="IPR000683">
    <property type="entry name" value="Gfo/Idh/MocA-like_OxRdtase_N"/>
</dbReference>
<proteinExistence type="predicted"/>
<evidence type="ECO:0000313" key="4">
    <source>
        <dbReference type="EMBL" id="MDA0566297.1"/>
    </source>
</evidence>
<evidence type="ECO:0000259" key="3">
    <source>
        <dbReference type="Pfam" id="PF21390"/>
    </source>
</evidence>
<feature type="region of interest" description="Disordered" evidence="1">
    <location>
        <begin position="363"/>
        <end position="388"/>
    </location>
</feature>